<feature type="domain" description="Helix-turn-helix" evidence="2">
    <location>
        <begin position="88"/>
        <end position="131"/>
    </location>
</feature>
<dbReference type="Pfam" id="PF12728">
    <property type="entry name" value="HTH_17"/>
    <property type="match status" value="1"/>
</dbReference>
<reference evidence="3" key="1">
    <citation type="submission" date="2022-06" db="EMBL/GenBank/DDBJ databases">
        <title>Ornithinimicrobium HY1793.</title>
        <authorList>
            <person name="Huang Y."/>
        </authorList>
    </citation>
    <scope>NUCLEOTIDE SEQUENCE</scope>
    <source>
        <strain evidence="3">HY1793</strain>
    </source>
</reference>
<evidence type="ECO:0000313" key="3">
    <source>
        <dbReference type="EMBL" id="USQ78971.1"/>
    </source>
</evidence>
<dbReference type="InterPro" id="IPR010093">
    <property type="entry name" value="SinI_DNA-bd"/>
</dbReference>
<dbReference type="InterPro" id="IPR041657">
    <property type="entry name" value="HTH_17"/>
</dbReference>
<keyword evidence="4" id="KW-1185">Reference proteome</keyword>
<sequence length="158" mass="17392">MNTKKSGAQASGKTQKPAARAKSVSRPARMKTIDLETVLSADRVTISRGRERVELPGDVVSALRQYATELARGGRPRLVAITEDKATLSSQQAADLLNVSRPFVVKLARTGQLRHTKTGNRHRFALADVLEHDARVRRERDDALSEIVPADGYDESDF</sequence>
<dbReference type="Proteomes" id="UP001056455">
    <property type="component" value="Chromosome"/>
</dbReference>
<dbReference type="EMBL" id="CP099489">
    <property type="protein sequence ID" value="USQ78971.1"/>
    <property type="molecule type" value="Genomic_DNA"/>
</dbReference>
<feature type="region of interest" description="Disordered" evidence="1">
    <location>
        <begin position="1"/>
        <end position="29"/>
    </location>
</feature>
<evidence type="ECO:0000259" key="2">
    <source>
        <dbReference type="Pfam" id="PF12728"/>
    </source>
</evidence>
<organism evidence="3 4">
    <name type="scientific">Ornithinimicrobium faecis</name>
    <dbReference type="NCBI Taxonomy" id="2934158"/>
    <lineage>
        <taxon>Bacteria</taxon>
        <taxon>Bacillati</taxon>
        <taxon>Actinomycetota</taxon>
        <taxon>Actinomycetes</taxon>
        <taxon>Micrococcales</taxon>
        <taxon>Ornithinimicrobiaceae</taxon>
        <taxon>Ornithinimicrobium</taxon>
    </lineage>
</organism>
<feature type="compositionally biased region" description="Polar residues" evidence="1">
    <location>
        <begin position="1"/>
        <end position="14"/>
    </location>
</feature>
<evidence type="ECO:0000313" key="4">
    <source>
        <dbReference type="Proteomes" id="UP001056455"/>
    </source>
</evidence>
<protein>
    <submittedName>
        <fullName evidence="3">Helix-turn-helix domain-containing protein</fullName>
    </submittedName>
</protein>
<gene>
    <name evidence="3" type="ORF">NF556_15260</name>
</gene>
<dbReference type="NCBIfam" id="TIGR01764">
    <property type="entry name" value="excise"/>
    <property type="match status" value="1"/>
</dbReference>
<dbReference type="RefSeq" id="WP_252591824.1">
    <property type="nucleotide sequence ID" value="NZ_CP099489.1"/>
</dbReference>
<accession>A0ABY4YQB0</accession>
<evidence type="ECO:0000256" key="1">
    <source>
        <dbReference type="SAM" id="MobiDB-lite"/>
    </source>
</evidence>
<proteinExistence type="predicted"/>
<name>A0ABY4YQB0_9MICO</name>